<evidence type="ECO:0000313" key="4">
    <source>
        <dbReference type="EMBL" id="GBO39775.1"/>
    </source>
</evidence>
<evidence type="ECO:0000313" key="6">
    <source>
        <dbReference type="Proteomes" id="UP000499080"/>
    </source>
</evidence>
<evidence type="ECO:0000313" key="2">
    <source>
        <dbReference type="EMBL" id="GBO39773.1"/>
    </source>
</evidence>
<dbReference type="AlphaFoldDB" id="A0A4Y2WQP0"/>
<keyword evidence="6" id="KW-1185">Reference proteome</keyword>
<evidence type="ECO:0000313" key="3">
    <source>
        <dbReference type="EMBL" id="GBO39774.1"/>
    </source>
</evidence>
<gene>
    <name evidence="4" type="ORF">AVEN_138734_1</name>
    <name evidence="5" type="ORF">AVEN_202116_1</name>
    <name evidence="2" type="ORF">AVEN_39308_1</name>
    <name evidence="3" type="ORF">AVEN_89877_1</name>
</gene>
<dbReference type="EMBL" id="BGPR01064871">
    <property type="protein sequence ID" value="GBO39777.1"/>
    <property type="molecule type" value="Genomic_DNA"/>
</dbReference>
<dbReference type="EMBL" id="BGPR01064869">
    <property type="protein sequence ID" value="GBO39775.1"/>
    <property type="molecule type" value="Genomic_DNA"/>
</dbReference>
<accession>A0A4Y2WQP0</accession>
<dbReference type="Proteomes" id="UP000499080">
    <property type="component" value="Unassembled WGS sequence"/>
</dbReference>
<evidence type="ECO:0000256" key="1">
    <source>
        <dbReference type="SAM" id="MobiDB-lite"/>
    </source>
</evidence>
<feature type="region of interest" description="Disordered" evidence="1">
    <location>
        <begin position="26"/>
        <end position="73"/>
    </location>
</feature>
<name>A0A4Y2WQP0_ARAVE</name>
<proteinExistence type="predicted"/>
<reference evidence="2 6" key="1">
    <citation type="journal article" date="2019" name="Sci. Rep.">
        <title>Orb-weaving spider Araneus ventricosus genome elucidates the spidroin gene catalogue.</title>
        <authorList>
            <person name="Kono N."/>
            <person name="Nakamura H."/>
            <person name="Ohtoshi R."/>
            <person name="Moran D.A.P."/>
            <person name="Shinohara A."/>
            <person name="Yoshida Y."/>
            <person name="Fujiwara M."/>
            <person name="Mori M."/>
            <person name="Tomita M."/>
            <person name="Arakawa K."/>
        </authorList>
    </citation>
    <scope>NUCLEOTIDE SEQUENCE [LARGE SCALE GENOMIC DNA]</scope>
</reference>
<comment type="caution">
    <text evidence="2">The sequence shown here is derived from an EMBL/GenBank/DDBJ whole genome shotgun (WGS) entry which is preliminary data.</text>
</comment>
<organism evidence="2 6">
    <name type="scientific">Araneus ventricosus</name>
    <name type="common">Orbweaver spider</name>
    <name type="synonym">Epeira ventricosa</name>
    <dbReference type="NCBI Taxonomy" id="182803"/>
    <lineage>
        <taxon>Eukaryota</taxon>
        <taxon>Metazoa</taxon>
        <taxon>Ecdysozoa</taxon>
        <taxon>Arthropoda</taxon>
        <taxon>Chelicerata</taxon>
        <taxon>Arachnida</taxon>
        <taxon>Araneae</taxon>
        <taxon>Araneomorphae</taxon>
        <taxon>Entelegynae</taxon>
        <taxon>Araneoidea</taxon>
        <taxon>Araneidae</taxon>
        <taxon>Araneus</taxon>
    </lineage>
</organism>
<protein>
    <submittedName>
        <fullName evidence="2">Uncharacterized protein</fullName>
    </submittedName>
</protein>
<feature type="compositionally biased region" description="Polar residues" evidence="1">
    <location>
        <begin position="42"/>
        <end position="65"/>
    </location>
</feature>
<evidence type="ECO:0000313" key="5">
    <source>
        <dbReference type="EMBL" id="GBO39777.1"/>
    </source>
</evidence>
<dbReference type="EMBL" id="BGPR01064868">
    <property type="protein sequence ID" value="GBO39774.1"/>
    <property type="molecule type" value="Genomic_DNA"/>
</dbReference>
<sequence>MNVNREANRVTGQIALVQISNENRQQFTSNNSNSTFRFNNTKSQQITSKGSNRTFNSAQHTSFPAHTSDETPKSSLISVGSVYIPLLSGRDVTWNYLVHFAYVLS</sequence>
<dbReference type="EMBL" id="BGPR01064867">
    <property type="protein sequence ID" value="GBO39773.1"/>
    <property type="molecule type" value="Genomic_DNA"/>
</dbReference>
<feature type="compositionally biased region" description="Low complexity" evidence="1">
    <location>
        <begin position="26"/>
        <end position="41"/>
    </location>
</feature>